<dbReference type="OrthoDB" id="3025387at2759"/>
<reference evidence="2" key="1">
    <citation type="submission" date="2020-11" db="EMBL/GenBank/DDBJ databases">
        <authorList>
            <consortium name="DOE Joint Genome Institute"/>
            <person name="Ahrendt S."/>
            <person name="Riley R."/>
            <person name="Andreopoulos W."/>
            <person name="Labutti K."/>
            <person name="Pangilinan J."/>
            <person name="Ruiz-Duenas F.J."/>
            <person name="Barrasa J.M."/>
            <person name="Sanchez-Garcia M."/>
            <person name="Camarero S."/>
            <person name="Miyauchi S."/>
            <person name="Serrano A."/>
            <person name="Linde D."/>
            <person name="Babiker R."/>
            <person name="Drula E."/>
            <person name="Ayuso-Fernandez I."/>
            <person name="Pacheco R."/>
            <person name="Padilla G."/>
            <person name="Ferreira P."/>
            <person name="Barriuso J."/>
            <person name="Kellner H."/>
            <person name="Castanera R."/>
            <person name="Alfaro M."/>
            <person name="Ramirez L."/>
            <person name="Pisabarro A.G."/>
            <person name="Kuo A."/>
            <person name="Tritt A."/>
            <person name="Lipzen A."/>
            <person name="He G."/>
            <person name="Yan M."/>
            <person name="Ng V."/>
            <person name="Cullen D."/>
            <person name="Martin F."/>
            <person name="Rosso M.-N."/>
            <person name="Henrissat B."/>
            <person name="Hibbett D."/>
            <person name="Martinez A.T."/>
            <person name="Grigoriev I.V."/>
        </authorList>
    </citation>
    <scope>NUCLEOTIDE SEQUENCE</scope>
    <source>
        <strain evidence="2">CIRM-BRFM 674</strain>
    </source>
</reference>
<gene>
    <name evidence="2" type="ORF">BDN70DRAFT_990649</name>
</gene>
<sequence>MQLTTIVLVAAQAIAIMALENRALPVHTADRIYHTIIDQSPFLVERTSTITWTESTSIIDTSLPTEAPTPTISY</sequence>
<dbReference type="AlphaFoldDB" id="A0A9P6CWK2"/>
<proteinExistence type="predicted"/>
<keyword evidence="1" id="KW-0732">Signal</keyword>
<dbReference type="EMBL" id="MU155158">
    <property type="protein sequence ID" value="KAF9483006.1"/>
    <property type="molecule type" value="Genomic_DNA"/>
</dbReference>
<feature type="chain" id="PRO_5040504207" evidence="1">
    <location>
        <begin position="19"/>
        <end position="74"/>
    </location>
</feature>
<evidence type="ECO:0000256" key="1">
    <source>
        <dbReference type="SAM" id="SignalP"/>
    </source>
</evidence>
<organism evidence="2 3">
    <name type="scientific">Pholiota conissans</name>
    <dbReference type="NCBI Taxonomy" id="109636"/>
    <lineage>
        <taxon>Eukaryota</taxon>
        <taxon>Fungi</taxon>
        <taxon>Dikarya</taxon>
        <taxon>Basidiomycota</taxon>
        <taxon>Agaricomycotina</taxon>
        <taxon>Agaricomycetes</taxon>
        <taxon>Agaricomycetidae</taxon>
        <taxon>Agaricales</taxon>
        <taxon>Agaricineae</taxon>
        <taxon>Strophariaceae</taxon>
        <taxon>Pholiota</taxon>
    </lineage>
</organism>
<comment type="caution">
    <text evidence="2">The sequence shown here is derived from an EMBL/GenBank/DDBJ whole genome shotgun (WGS) entry which is preliminary data.</text>
</comment>
<keyword evidence="3" id="KW-1185">Reference proteome</keyword>
<protein>
    <submittedName>
        <fullName evidence="2">Uncharacterized protein</fullName>
    </submittedName>
</protein>
<name>A0A9P6CWK2_9AGAR</name>
<feature type="signal peptide" evidence="1">
    <location>
        <begin position="1"/>
        <end position="18"/>
    </location>
</feature>
<accession>A0A9P6CWK2</accession>
<dbReference type="Proteomes" id="UP000807469">
    <property type="component" value="Unassembled WGS sequence"/>
</dbReference>
<evidence type="ECO:0000313" key="2">
    <source>
        <dbReference type="EMBL" id="KAF9483006.1"/>
    </source>
</evidence>
<evidence type="ECO:0000313" key="3">
    <source>
        <dbReference type="Proteomes" id="UP000807469"/>
    </source>
</evidence>